<proteinExistence type="predicted"/>
<sequence>MFGVKLCVLLKLRPIPFWPKTLFSLKPTPLSQKFILVSGPFICVGRRRERDIPSRQSSSFPCAGSVVRRFRRKGSSFVVTMKGSDAVADFGKVQSKLLILNHS</sequence>
<accession>A0A484M816</accession>
<organism evidence="1 2">
    <name type="scientific">Cuscuta campestris</name>
    <dbReference type="NCBI Taxonomy" id="132261"/>
    <lineage>
        <taxon>Eukaryota</taxon>
        <taxon>Viridiplantae</taxon>
        <taxon>Streptophyta</taxon>
        <taxon>Embryophyta</taxon>
        <taxon>Tracheophyta</taxon>
        <taxon>Spermatophyta</taxon>
        <taxon>Magnoliopsida</taxon>
        <taxon>eudicotyledons</taxon>
        <taxon>Gunneridae</taxon>
        <taxon>Pentapetalae</taxon>
        <taxon>asterids</taxon>
        <taxon>lamiids</taxon>
        <taxon>Solanales</taxon>
        <taxon>Convolvulaceae</taxon>
        <taxon>Cuscuteae</taxon>
        <taxon>Cuscuta</taxon>
        <taxon>Cuscuta subgen. Grammica</taxon>
        <taxon>Cuscuta sect. Cleistogrammica</taxon>
    </lineage>
</organism>
<dbReference type="AlphaFoldDB" id="A0A484M816"/>
<protein>
    <submittedName>
        <fullName evidence="1">Uncharacterized protein</fullName>
    </submittedName>
</protein>
<dbReference type="Proteomes" id="UP000595140">
    <property type="component" value="Unassembled WGS sequence"/>
</dbReference>
<name>A0A484M816_9ASTE</name>
<gene>
    <name evidence="1" type="ORF">CCAM_LOCUS26014</name>
</gene>
<reference evidence="1 2" key="1">
    <citation type="submission" date="2018-04" db="EMBL/GenBank/DDBJ databases">
        <authorList>
            <person name="Vogel A."/>
        </authorList>
    </citation>
    <scope>NUCLEOTIDE SEQUENCE [LARGE SCALE GENOMIC DNA]</scope>
</reference>
<evidence type="ECO:0000313" key="2">
    <source>
        <dbReference type="Proteomes" id="UP000595140"/>
    </source>
</evidence>
<evidence type="ECO:0000313" key="1">
    <source>
        <dbReference type="EMBL" id="VFQ84238.1"/>
    </source>
</evidence>
<dbReference type="EMBL" id="OOIL02002698">
    <property type="protein sequence ID" value="VFQ84238.1"/>
    <property type="molecule type" value="Genomic_DNA"/>
</dbReference>
<keyword evidence="2" id="KW-1185">Reference proteome</keyword>